<evidence type="ECO:0000256" key="1">
    <source>
        <dbReference type="SAM" id="MobiDB-lite"/>
    </source>
</evidence>
<reference evidence="2" key="1">
    <citation type="submission" date="2022-06" db="EMBL/GenBank/DDBJ databases">
        <authorList>
            <person name="Berger JAMES D."/>
            <person name="Berger JAMES D."/>
        </authorList>
    </citation>
    <scope>NUCLEOTIDE SEQUENCE [LARGE SCALE GENOMIC DNA]</scope>
</reference>
<reference evidence="3" key="2">
    <citation type="submission" date="2023-11" db="UniProtKB">
        <authorList>
            <consortium name="WormBaseParasite"/>
        </authorList>
    </citation>
    <scope>IDENTIFICATION</scope>
</reference>
<feature type="region of interest" description="Disordered" evidence="1">
    <location>
        <begin position="1"/>
        <end position="53"/>
    </location>
</feature>
<evidence type="ECO:0000313" key="3">
    <source>
        <dbReference type="WBParaSite" id="TREG1_138070.1"/>
    </source>
</evidence>
<organism evidence="2 3">
    <name type="scientific">Trichobilharzia regenti</name>
    <name type="common">Nasal bird schistosome</name>
    <dbReference type="NCBI Taxonomy" id="157069"/>
    <lineage>
        <taxon>Eukaryota</taxon>
        <taxon>Metazoa</taxon>
        <taxon>Spiralia</taxon>
        <taxon>Lophotrochozoa</taxon>
        <taxon>Platyhelminthes</taxon>
        <taxon>Trematoda</taxon>
        <taxon>Digenea</taxon>
        <taxon>Strigeidida</taxon>
        <taxon>Schistosomatoidea</taxon>
        <taxon>Schistosomatidae</taxon>
        <taxon>Trichobilharzia</taxon>
    </lineage>
</organism>
<sequence>KSSKTEDMHNSSIGSSSGQAISHPIPVGCSLGSTLEPIQQGQELSVGSLTSSP</sequence>
<dbReference type="WBParaSite" id="TREG1_138070.1">
    <property type="protein sequence ID" value="TREG1_138070.1"/>
    <property type="gene ID" value="TREG1_138070"/>
</dbReference>
<protein>
    <submittedName>
        <fullName evidence="3">Uncharacterized protein</fullName>
    </submittedName>
</protein>
<proteinExistence type="predicted"/>
<evidence type="ECO:0000313" key="2">
    <source>
        <dbReference type="Proteomes" id="UP000050795"/>
    </source>
</evidence>
<keyword evidence="2" id="KW-1185">Reference proteome</keyword>
<dbReference type="Proteomes" id="UP000050795">
    <property type="component" value="Unassembled WGS sequence"/>
</dbReference>
<feature type="compositionally biased region" description="Low complexity" evidence="1">
    <location>
        <begin position="11"/>
        <end position="22"/>
    </location>
</feature>
<dbReference type="AlphaFoldDB" id="A0AA85JAH1"/>
<name>A0AA85JAH1_TRIRE</name>
<accession>A0AA85JAH1</accession>
<feature type="compositionally biased region" description="Polar residues" evidence="1">
    <location>
        <begin position="31"/>
        <end position="53"/>
    </location>
</feature>